<dbReference type="Gene3D" id="3.10.450.50">
    <property type="match status" value="1"/>
</dbReference>
<protein>
    <submittedName>
        <fullName evidence="3">DUF4440 domain-containing protein</fullName>
    </submittedName>
</protein>
<feature type="domain" description="DUF4440" evidence="2">
    <location>
        <begin position="27"/>
        <end position="140"/>
    </location>
</feature>
<dbReference type="Pfam" id="PF14534">
    <property type="entry name" value="DUF4440"/>
    <property type="match status" value="1"/>
</dbReference>
<proteinExistence type="predicted"/>
<dbReference type="AlphaFoldDB" id="A0A7X4GR04"/>
<evidence type="ECO:0000313" key="3">
    <source>
        <dbReference type="EMBL" id="MYM67953.1"/>
    </source>
</evidence>
<dbReference type="Proteomes" id="UP000450012">
    <property type="component" value="Unassembled WGS sequence"/>
</dbReference>
<organism evidence="3 4">
    <name type="scientific">Duganella rivi</name>
    <dbReference type="NCBI Taxonomy" id="2666083"/>
    <lineage>
        <taxon>Bacteria</taxon>
        <taxon>Pseudomonadati</taxon>
        <taxon>Pseudomonadota</taxon>
        <taxon>Betaproteobacteria</taxon>
        <taxon>Burkholderiales</taxon>
        <taxon>Oxalobacteraceae</taxon>
        <taxon>Telluria group</taxon>
        <taxon>Duganella</taxon>
    </lineage>
</organism>
<comment type="caution">
    <text evidence="3">The sequence shown here is derived from an EMBL/GenBank/DDBJ whole genome shotgun (WGS) entry which is preliminary data.</text>
</comment>
<gene>
    <name evidence="3" type="ORF">GTP45_14095</name>
</gene>
<feature type="signal peptide" evidence="1">
    <location>
        <begin position="1"/>
        <end position="18"/>
    </location>
</feature>
<accession>A0A7X4GR04</accession>
<dbReference type="InterPro" id="IPR027843">
    <property type="entry name" value="DUF4440"/>
</dbReference>
<dbReference type="InterPro" id="IPR032710">
    <property type="entry name" value="NTF2-like_dom_sf"/>
</dbReference>
<name>A0A7X4GR04_9BURK</name>
<evidence type="ECO:0000313" key="4">
    <source>
        <dbReference type="Proteomes" id="UP000450012"/>
    </source>
</evidence>
<evidence type="ECO:0000256" key="1">
    <source>
        <dbReference type="SAM" id="SignalP"/>
    </source>
</evidence>
<keyword evidence="4" id="KW-1185">Reference proteome</keyword>
<reference evidence="3 4" key="1">
    <citation type="submission" date="2019-12" db="EMBL/GenBank/DDBJ databases">
        <title>Novel species isolated from a subtropical stream in China.</title>
        <authorList>
            <person name="Lu H."/>
        </authorList>
    </citation>
    <scope>NUCLEOTIDE SEQUENCE [LARGE SCALE GENOMIC DNA]</scope>
    <source>
        <strain evidence="3 4">FT55W</strain>
    </source>
</reference>
<evidence type="ECO:0000259" key="2">
    <source>
        <dbReference type="Pfam" id="PF14534"/>
    </source>
</evidence>
<dbReference type="SUPFAM" id="SSF54427">
    <property type="entry name" value="NTF2-like"/>
    <property type="match status" value="1"/>
</dbReference>
<keyword evidence="1" id="KW-0732">Signal</keyword>
<feature type="chain" id="PRO_5030854122" evidence="1">
    <location>
        <begin position="19"/>
        <end position="152"/>
    </location>
</feature>
<dbReference type="RefSeq" id="WP_161014509.1">
    <property type="nucleotide sequence ID" value="NZ_WWCK01000004.1"/>
</dbReference>
<sequence>MKKWSSILLCVLAGTAQANDAALSATIAKLDTEMFNAFNHCDQPGQLDKYASYFDPNIEFYHDNGGVTWTRDAMIASTQKNVCGHFRRELVAGSLKVVPVKDFGAIATGSHTFCQFASNKCEGIAEFTLVWRLREGAWQVTRALSYGHRANQ</sequence>
<dbReference type="EMBL" id="WWCK01000004">
    <property type="protein sequence ID" value="MYM67953.1"/>
    <property type="molecule type" value="Genomic_DNA"/>
</dbReference>